<dbReference type="InterPro" id="IPR011043">
    <property type="entry name" value="Gal_Oxase/kelch_b-propeller"/>
</dbReference>
<feature type="non-terminal residue" evidence="2">
    <location>
        <position position="490"/>
    </location>
</feature>
<keyword evidence="1" id="KW-0732">Signal</keyword>
<reference evidence="2" key="2">
    <citation type="journal article" date="2021" name="Microbiome">
        <title>Successional dynamics and alternative stable states in a saline activated sludge microbial community over 9 years.</title>
        <authorList>
            <person name="Wang Y."/>
            <person name="Ye J."/>
            <person name="Ju F."/>
            <person name="Liu L."/>
            <person name="Boyd J.A."/>
            <person name="Deng Y."/>
            <person name="Parks D.H."/>
            <person name="Jiang X."/>
            <person name="Yin X."/>
            <person name="Woodcroft B.J."/>
            <person name="Tyson G.W."/>
            <person name="Hugenholtz P."/>
            <person name="Polz M.F."/>
            <person name="Zhang T."/>
        </authorList>
    </citation>
    <scope>NUCLEOTIDE SEQUENCE</scope>
    <source>
        <strain evidence="2">HKST-UBA02</strain>
    </source>
</reference>
<evidence type="ECO:0000256" key="1">
    <source>
        <dbReference type="SAM" id="SignalP"/>
    </source>
</evidence>
<evidence type="ECO:0000313" key="3">
    <source>
        <dbReference type="Proteomes" id="UP000739538"/>
    </source>
</evidence>
<protein>
    <recommendedName>
        <fullName evidence="4">Cortical protein marker for cell polarity</fullName>
    </recommendedName>
</protein>
<gene>
    <name evidence="2" type="ORF">KDA27_19075</name>
</gene>
<organism evidence="2 3">
    <name type="scientific">Eiseniibacteriota bacterium</name>
    <dbReference type="NCBI Taxonomy" id="2212470"/>
    <lineage>
        <taxon>Bacteria</taxon>
        <taxon>Candidatus Eiseniibacteriota</taxon>
    </lineage>
</organism>
<feature type="signal peptide" evidence="1">
    <location>
        <begin position="1"/>
        <end position="24"/>
    </location>
</feature>
<feature type="chain" id="PRO_5036704219" description="Cortical protein marker for cell polarity" evidence="1">
    <location>
        <begin position="25"/>
        <end position="490"/>
    </location>
</feature>
<name>A0A956NFM5_UNCEI</name>
<evidence type="ECO:0008006" key="4">
    <source>
        <dbReference type="Google" id="ProtNLM"/>
    </source>
</evidence>
<dbReference type="InterPro" id="IPR013431">
    <property type="entry name" value="Delta_60_rpt"/>
</dbReference>
<dbReference type="AlphaFoldDB" id="A0A956NFM5"/>
<dbReference type="SUPFAM" id="SSF50965">
    <property type="entry name" value="Galactose oxidase, central domain"/>
    <property type="match status" value="1"/>
</dbReference>
<proteinExistence type="predicted"/>
<comment type="caution">
    <text evidence="2">The sequence shown here is derived from an EMBL/GenBank/DDBJ whole genome shotgun (WGS) entry which is preliminary data.</text>
</comment>
<evidence type="ECO:0000313" key="2">
    <source>
        <dbReference type="EMBL" id="MCA9757902.1"/>
    </source>
</evidence>
<sequence>MAGRRILSSVVLALIVSSFSSAHAQCDPEWQDGLQIPGVTGDVWSSTTWDPDGPGPEPEMVVIGGRFLQAGGVETHNLAGWDGTHWRDLGSASVDLDLVHSLTVLDGELIAVGSGPGTRGQGHIYAYDGNTWRTLGNSTDRGVTAAAVYNGDLYIGGAFTSFGSHIARWSGSTWLPVSAGGTNAPVSALVEFQGELVAGGSFFTAGGQVVYNIAAFDGSTWHGFDGGFSTYGDAVAALAVYDGQLYAAGDLTSGSGNPLSNITRWNGSSWESIGGTASGITIGALRSFGGGLVASGEFTAIGGVGASGIATWDGQAWHPMGTGLRTNDGWGQIAHTLVEYDGELVAAGWFTTAGGVGCLNVASWSGTAWRSFGRGFNGEIRKLLADGPDVYIGGDFSHVDGHSANSVCRWDGSAYHALGSGLTGSSVPAVWDMVFYNGDLIVGGSYDYAGGSRLNGLAAWNGTEWTSLNGAFPFFTRIYALEEHDGMLIA</sequence>
<dbReference type="Proteomes" id="UP000739538">
    <property type="component" value="Unassembled WGS sequence"/>
</dbReference>
<dbReference type="Pfam" id="PF17164">
    <property type="entry name" value="DUF5122"/>
    <property type="match status" value="1"/>
</dbReference>
<accession>A0A956NFM5</accession>
<dbReference type="EMBL" id="JAGQHS010000127">
    <property type="protein sequence ID" value="MCA9757902.1"/>
    <property type="molecule type" value="Genomic_DNA"/>
</dbReference>
<reference evidence="2" key="1">
    <citation type="submission" date="2020-04" db="EMBL/GenBank/DDBJ databases">
        <authorList>
            <person name="Zhang T."/>
        </authorList>
    </citation>
    <scope>NUCLEOTIDE SEQUENCE</scope>
    <source>
        <strain evidence="2">HKST-UBA02</strain>
    </source>
</reference>